<keyword evidence="2" id="KW-1185">Reference proteome</keyword>
<sequence>MGIFPGGDFEAFVTMDDELLTCNEPDAESIFQAVLSDVLAAHETYGSADDSGGGSDTKVEKTLTPDDVRHSVHPLKLFAAQKCPYMFNATVNADFAFTTYVGT</sequence>
<evidence type="ECO:0000256" key="1">
    <source>
        <dbReference type="SAM" id="MobiDB-lite"/>
    </source>
</evidence>
<organism evidence="2 3">
    <name type="scientific">Trichuris muris</name>
    <name type="common">Mouse whipworm</name>
    <dbReference type="NCBI Taxonomy" id="70415"/>
    <lineage>
        <taxon>Eukaryota</taxon>
        <taxon>Metazoa</taxon>
        <taxon>Ecdysozoa</taxon>
        <taxon>Nematoda</taxon>
        <taxon>Enoplea</taxon>
        <taxon>Dorylaimia</taxon>
        <taxon>Trichinellida</taxon>
        <taxon>Trichuridae</taxon>
        <taxon>Trichuris</taxon>
    </lineage>
</organism>
<reference evidence="3" key="1">
    <citation type="submission" date="2019-12" db="UniProtKB">
        <authorList>
            <consortium name="WormBaseParasite"/>
        </authorList>
    </citation>
    <scope>IDENTIFICATION</scope>
</reference>
<evidence type="ECO:0000313" key="3">
    <source>
        <dbReference type="WBParaSite" id="TMUE_1000004256.1"/>
    </source>
</evidence>
<feature type="region of interest" description="Disordered" evidence="1">
    <location>
        <begin position="45"/>
        <end position="65"/>
    </location>
</feature>
<accession>A0A5S6QAA5</accession>
<dbReference type="AlphaFoldDB" id="A0A5S6QAA5"/>
<evidence type="ECO:0000313" key="2">
    <source>
        <dbReference type="Proteomes" id="UP000046395"/>
    </source>
</evidence>
<dbReference type="Proteomes" id="UP000046395">
    <property type="component" value="Unassembled WGS sequence"/>
</dbReference>
<dbReference type="WBParaSite" id="TMUE_1000004256.1">
    <property type="protein sequence ID" value="TMUE_1000004256.1"/>
    <property type="gene ID" value="WBGene00298892"/>
</dbReference>
<proteinExistence type="predicted"/>
<protein>
    <submittedName>
        <fullName evidence="3">Uncharacterized protein</fullName>
    </submittedName>
</protein>
<name>A0A5S6QAA5_TRIMR</name>